<dbReference type="OrthoDB" id="9787613at2"/>
<evidence type="ECO:0000313" key="3">
    <source>
        <dbReference type="Proteomes" id="UP000192738"/>
    </source>
</evidence>
<feature type="domain" description="Peptidase MA-like" evidence="1">
    <location>
        <begin position="154"/>
        <end position="278"/>
    </location>
</feature>
<dbReference type="PROSITE" id="PS51257">
    <property type="entry name" value="PROKAR_LIPOPROTEIN"/>
    <property type="match status" value="1"/>
</dbReference>
<dbReference type="SUPFAM" id="SSF55486">
    <property type="entry name" value="Metalloproteases ('zincins'), catalytic domain"/>
    <property type="match status" value="1"/>
</dbReference>
<dbReference type="AlphaFoldDB" id="A0A1W2EL73"/>
<reference evidence="2 3" key="1">
    <citation type="submission" date="2017-04" db="EMBL/GenBank/DDBJ databases">
        <authorList>
            <person name="Afonso C.L."/>
            <person name="Miller P.J."/>
            <person name="Scott M.A."/>
            <person name="Spackman E."/>
            <person name="Goraichik I."/>
            <person name="Dimitrov K.M."/>
            <person name="Suarez D.L."/>
            <person name="Swayne D.E."/>
        </authorList>
    </citation>
    <scope>NUCLEOTIDE SEQUENCE [LARGE SCALE GENOMIC DNA]</scope>
    <source>
        <strain evidence="2 3">DSM 5090</strain>
    </source>
</reference>
<dbReference type="STRING" id="112901.SAMN04488500_1269"/>
<accession>A0A1W2EL73</accession>
<protein>
    <recommendedName>
        <fullName evidence="1">Peptidase MA-like domain-containing protein</fullName>
    </recommendedName>
</protein>
<sequence>MRAFIQMIPGGVPAVIGLVLACLFFSMIPGRPQMWLYPLVRQAMQLKIDYQTKDMLAKETPHFIIKYTENDADMVNMVAEAAEAAYEPVTAALNYAPGGRALILVYSDRQAMKKAYGWAGDASAMGFYWGGVIQILSPKAWMKNSQSTNEFIATGPIAHEYTHLVLDHLAKGNYSRWFTEGLAQYVEYKANGYEWVTVDNRLTGKIYTMDEMDADFDELPNQSLAYRQSLAAVRYIAEVHGDAKLNQVLNYLKAGVKVDRAIEKTLRMDYATYETMVNLWAKGNMKQYSKNAN</sequence>
<keyword evidence="3" id="KW-1185">Reference proteome</keyword>
<dbReference type="RefSeq" id="WP_084577985.1">
    <property type="nucleotide sequence ID" value="NZ_CP155572.1"/>
</dbReference>
<evidence type="ECO:0000313" key="2">
    <source>
        <dbReference type="EMBL" id="SMD10460.1"/>
    </source>
</evidence>
<dbReference type="InterPro" id="IPR039568">
    <property type="entry name" value="Peptidase_MA-like_dom"/>
</dbReference>
<name>A0A1W2EL73_9FIRM</name>
<gene>
    <name evidence="2" type="ORF">SAMN04488500_1269</name>
</gene>
<dbReference type="EMBL" id="FWXI01000026">
    <property type="protein sequence ID" value="SMD10460.1"/>
    <property type="molecule type" value="Genomic_DNA"/>
</dbReference>
<dbReference type="Pfam" id="PF13485">
    <property type="entry name" value="Peptidase_MA_2"/>
    <property type="match status" value="1"/>
</dbReference>
<organism evidence="2 3">
    <name type="scientific">Sporomusa malonica</name>
    <dbReference type="NCBI Taxonomy" id="112901"/>
    <lineage>
        <taxon>Bacteria</taxon>
        <taxon>Bacillati</taxon>
        <taxon>Bacillota</taxon>
        <taxon>Negativicutes</taxon>
        <taxon>Selenomonadales</taxon>
        <taxon>Sporomusaceae</taxon>
        <taxon>Sporomusa</taxon>
    </lineage>
</organism>
<proteinExistence type="predicted"/>
<evidence type="ECO:0000259" key="1">
    <source>
        <dbReference type="Pfam" id="PF13485"/>
    </source>
</evidence>
<dbReference type="Proteomes" id="UP000192738">
    <property type="component" value="Unassembled WGS sequence"/>
</dbReference>